<dbReference type="EMBL" id="AZHX01001893">
    <property type="protein sequence ID" value="ETW98925.1"/>
    <property type="molecule type" value="Genomic_DNA"/>
</dbReference>
<reference evidence="1 2" key="1">
    <citation type="journal article" date="2014" name="Nature">
        <title>An environmental bacterial taxon with a large and distinct metabolic repertoire.</title>
        <authorList>
            <person name="Wilson M.C."/>
            <person name="Mori T."/>
            <person name="Ruckert C."/>
            <person name="Uria A.R."/>
            <person name="Helf M.J."/>
            <person name="Takada K."/>
            <person name="Gernert C."/>
            <person name="Steffens U.A."/>
            <person name="Heycke N."/>
            <person name="Schmitt S."/>
            <person name="Rinke C."/>
            <person name="Helfrich E.J."/>
            <person name="Brachmann A.O."/>
            <person name="Gurgui C."/>
            <person name="Wakimoto T."/>
            <person name="Kracht M."/>
            <person name="Crusemann M."/>
            <person name="Hentschel U."/>
            <person name="Abe I."/>
            <person name="Matsunaga S."/>
            <person name="Kalinowski J."/>
            <person name="Takeyama H."/>
            <person name="Piel J."/>
        </authorList>
    </citation>
    <scope>NUCLEOTIDE SEQUENCE [LARGE SCALE GENOMIC DNA]</scope>
    <source>
        <strain evidence="2">TSY2</strain>
    </source>
</reference>
<evidence type="ECO:0000313" key="1">
    <source>
        <dbReference type="EMBL" id="ETW98925.1"/>
    </source>
</evidence>
<dbReference type="InterPro" id="IPR011990">
    <property type="entry name" value="TPR-like_helical_dom_sf"/>
</dbReference>
<proteinExistence type="predicted"/>
<keyword evidence="2" id="KW-1185">Reference proteome</keyword>
<accession>W4LMK0</accession>
<evidence type="ECO:0000313" key="2">
    <source>
        <dbReference type="Proteomes" id="UP000019140"/>
    </source>
</evidence>
<sequence>MATQGYGSPEVERAYRRAWELCDQVGDQKEQFKILLGLRTYYHVTGSLDVGYEIGEQCLALAQRLEDNAFLATAHMMLSHTLYYQGELLAARVHVEQAIAFCELLQRNETLDVWSIDVGVFSLGLAAWILWPLGYSRQGFERAQQGIELASALTHPPSTEQILMSTAIFHQCCRDVNAARERAEAAMVISKEKRFNMRLAMGMVIRGWALARQGQVTEGMTHIRQGIRDYQSTGAKMSLTFFLSILAEELWRQGEQYDGLNVLHEAFDLMEKVGEGWRKAELHRLKGEMRLAQSVDNQQEAERCFSQALTIARRQQAKSWELRAAMSLARLWQTQGKRDEARNLLSPIYHWFTEGFDTTDLQDAKQLLDELSMEIKFPSG</sequence>
<dbReference type="PATRIC" id="fig|1429439.4.peg.7040"/>
<dbReference type="AlphaFoldDB" id="W4LMK0"/>
<dbReference type="HOGENOM" id="CLU_049271_0_0_7"/>
<dbReference type="PANTHER" id="PTHR47691:SF3">
    <property type="entry name" value="HTH-TYPE TRANSCRIPTIONAL REGULATOR RV0890C-RELATED"/>
    <property type="match status" value="1"/>
</dbReference>
<gene>
    <name evidence="1" type="ORF">ETSY2_41905</name>
</gene>
<comment type="caution">
    <text evidence="1">The sequence shown here is derived from an EMBL/GenBank/DDBJ whole genome shotgun (WGS) entry which is preliminary data.</text>
</comment>
<dbReference type="SUPFAM" id="SSF48452">
    <property type="entry name" value="TPR-like"/>
    <property type="match status" value="2"/>
</dbReference>
<dbReference type="PANTHER" id="PTHR47691">
    <property type="entry name" value="REGULATOR-RELATED"/>
    <property type="match status" value="1"/>
</dbReference>
<protein>
    <submittedName>
        <fullName evidence="1">Uncharacterized protein</fullName>
    </submittedName>
</protein>
<organism evidence="1 2">
    <name type="scientific">Candidatus Entotheonella gemina</name>
    <dbReference type="NCBI Taxonomy" id="1429439"/>
    <lineage>
        <taxon>Bacteria</taxon>
        <taxon>Pseudomonadati</taxon>
        <taxon>Nitrospinota/Tectimicrobiota group</taxon>
        <taxon>Candidatus Tectimicrobiota</taxon>
        <taxon>Candidatus Entotheonellia</taxon>
        <taxon>Candidatus Entotheonellales</taxon>
        <taxon>Candidatus Entotheonellaceae</taxon>
        <taxon>Candidatus Entotheonella</taxon>
    </lineage>
</organism>
<dbReference type="Gene3D" id="1.25.40.10">
    <property type="entry name" value="Tetratricopeptide repeat domain"/>
    <property type="match status" value="2"/>
</dbReference>
<name>W4LMK0_9BACT</name>
<dbReference type="Proteomes" id="UP000019140">
    <property type="component" value="Unassembled WGS sequence"/>
</dbReference>